<keyword evidence="5 7" id="KW-0472">Membrane</keyword>
<evidence type="ECO:0000256" key="7">
    <source>
        <dbReference type="SAM" id="Phobius"/>
    </source>
</evidence>
<gene>
    <name evidence="8" type="ORF">TSPGSL018_1153</name>
</gene>
<dbReference type="GO" id="GO:0015144">
    <property type="term" value="F:carbohydrate transmembrane transporter activity"/>
    <property type="evidence" value="ECO:0007669"/>
    <property type="project" value="InterPro"/>
</dbReference>
<keyword evidence="3 7" id="KW-0812">Transmembrane</keyword>
<evidence type="ECO:0000313" key="8">
    <source>
        <dbReference type="EMBL" id="JAC71782.1"/>
    </source>
</evidence>
<feature type="transmembrane region" description="Helical" evidence="7">
    <location>
        <begin position="233"/>
        <end position="253"/>
    </location>
</feature>
<dbReference type="InterPro" id="IPR012435">
    <property type="entry name" value="TMEM144"/>
</dbReference>
<evidence type="ECO:0000256" key="1">
    <source>
        <dbReference type="ARBA" id="ARBA00004141"/>
    </source>
</evidence>
<dbReference type="AlphaFoldDB" id="A0A061RFT1"/>
<evidence type="ECO:0000256" key="5">
    <source>
        <dbReference type="ARBA" id="ARBA00023136"/>
    </source>
</evidence>
<protein>
    <submittedName>
        <fullName evidence="8">Uncharacterized protein</fullName>
    </submittedName>
</protein>
<evidence type="ECO:0000256" key="2">
    <source>
        <dbReference type="ARBA" id="ARBA00005731"/>
    </source>
</evidence>
<feature type="transmembrane region" description="Helical" evidence="7">
    <location>
        <begin position="332"/>
        <end position="353"/>
    </location>
</feature>
<dbReference type="InterPro" id="IPR010651">
    <property type="entry name" value="Sugar_transport"/>
</dbReference>
<accession>A0A061RFT1</accession>
<feature type="compositionally biased region" description="Polar residues" evidence="6">
    <location>
        <begin position="174"/>
        <end position="185"/>
    </location>
</feature>
<sequence>MIFSENLLGVAAGLASCVSFGSFGVPIKDPKVIAAKVDPVVFQCYKTTACFLSSFLVLAYVDFKFTWWGVLGAFIWVFNGIFAIMAVQMAGLSVSQSLWSGLSIFVSFIWGAYIFNEPIRDFNISFAGLSLMALGMFGVGHASASQAQPPAAPKPLSPVSTGESIPMIRDEDGQSSSQATHTPSSAPIDGADSVHPLSPERTCGVASPGAEAPALPLLAGNRKYAPRKGNRRLTGLLCAVYVGFANGSFMVPFKKIPKTVKGIEYLPSFGIGAMAVTIPIVSAYFAFTKFVRKRPVPNFEWEVAHRPAFLTGILWSLGNYFSIYTTEFLGMAVGWPLVQCQLLVSTLWGIIYFRELTDTYSVTVFMISSCAVLTGVIMLGLFGL</sequence>
<name>A0A061RFT1_9CHLO</name>
<evidence type="ECO:0000256" key="4">
    <source>
        <dbReference type="ARBA" id="ARBA00022989"/>
    </source>
</evidence>
<feature type="transmembrane region" description="Helical" evidence="7">
    <location>
        <begin position="265"/>
        <end position="287"/>
    </location>
</feature>
<feature type="region of interest" description="Disordered" evidence="6">
    <location>
        <begin position="145"/>
        <end position="193"/>
    </location>
</feature>
<dbReference type="PANTHER" id="PTHR16119:SF17">
    <property type="entry name" value="TRANSMEMBRANE PROTEIN 144"/>
    <property type="match status" value="1"/>
</dbReference>
<reference evidence="8" key="1">
    <citation type="submission" date="2014-05" db="EMBL/GenBank/DDBJ databases">
        <title>The transcriptome of the halophilic microalga Tetraselmis sp. GSL018 isolated from the Great Salt Lake, Utah.</title>
        <authorList>
            <person name="Jinkerson R.E."/>
            <person name="D'Adamo S."/>
            <person name="Posewitz M.C."/>
        </authorList>
    </citation>
    <scope>NUCLEOTIDE SEQUENCE</scope>
    <source>
        <strain evidence="8">GSL018</strain>
    </source>
</reference>
<keyword evidence="4 7" id="KW-1133">Transmembrane helix</keyword>
<proteinExistence type="inferred from homology"/>
<feature type="transmembrane region" description="Helical" evidence="7">
    <location>
        <begin position="68"/>
        <end position="91"/>
    </location>
</feature>
<dbReference type="EMBL" id="GBEZ01014281">
    <property type="protein sequence ID" value="JAC71782.1"/>
    <property type="molecule type" value="Transcribed_RNA"/>
</dbReference>
<comment type="similarity">
    <text evidence="2">Belongs to the TMEM144 family.</text>
</comment>
<evidence type="ECO:0000256" key="3">
    <source>
        <dbReference type="ARBA" id="ARBA00022692"/>
    </source>
</evidence>
<dbReference type="InterPro" id="IPR037185">
    <property type="entry name" value="EmrE-like"/>
</dbReference>
<dbReference type="SUPFAM" id="SSF103481">
    <property type="entry name" value="Multidrug resistance efflux transporter EmrE"/>
    <property type="match status" value="1"/>
</dbReference>
<comment type="subcellular location">
    <subcellularLocation>
        <location evidence="1">Membrane</location>
        <topology evidence="1">Multi-pass membrane protein</topology>
    </subcellularLocation>
</comment>
<dbReference type="Gene3D" id="1.10.3730.20">
    <property type="match status" value="1"/>
</dbReference>
<organism evidence="8">
    <name type="scientific">Tetraselmis sp. GSL018</name>
    <dbReference type="NCBI Taxonomy" id="582737"/>
    <lineage>
        <taxon>Eukaryota</taxon>
        <taxon>Viridiplantae</taxon>
        <taxon>Chlorophyta</taxon>
        <taxon>core chlorophytes</taxon>
        <taxon>Chlorodendrophyceae</taxon>
        <taxon>Chlorodendrales</taxon>
        <taxon>Chlorodendraceae</taxon>
        <taxon>Tetraselmis</taxon>
    </lineage>
</organism>
<feature type="transmembrane region" description="Helical" evidence="7">
    <location>
        <begin position="40"/>
        <end position="61"/>
    </location>
</feature>
<dbReference type="Pfam" id="PF07857">
    <property type="entry name" value="TMEM144"/>
    <property type="match status" value="1"/>
</dbReference>
<dbReference type="GO" id="GO:0016020">
    <property type="term" value="C:membrane"/>
    <property type="evidence" value="ECO:0007669"/>
    <property type="project" value="UniProtKB-SubCell"/>
</dbReference>
<feature type="transmembrane region" description="Helical" evidence="7">
    <location>
        <begin position="97"/>
        <end position="115"/>
    </location>
</feature>
<dbReference type="PANTHER" id="PTHR16119">
    <property type="entry name" value="TRANSMEMBRANE PROTEIN 144"/>
    <property type="match status" value="1"/>
</dbReference>
<evidence type="ECO:0000256" key="6">
    <source>
        <dbReference type="SAM" id="MobiDB-lite"/>
    </source>
</evidence>
<feature type="transmembrane region" description="Helical" evidence="7">
    <location>
        <begin position="360"/>
        <end position="382"/>
    </location>
</feature>